<reference evidence="2" key="1">
    <citation type="journal article" date="2014" name="Int. J. Syst. Evol. Microbiol.">
        <title>Complete genome sequence of Corynebacterium casei LMG S-19264T (=DSM 44701T), isolated from a smear-ripened cheese.</title>
        <authorList>
            <consortium name="US DOE Joint Genome Institute (JGI-PGF)"/>
            <person name="Walter F."/>
            <person name="Albersmeier A."/>
            <person name="Kalinowski J."/>
            <person name="Ruckert C."/>
        </authorList>
    </citation>
    <scope>NUCLEOTIDE SEQUENCE</scope>
    <source>
        <strain evidence="2">JCM 4346</strain>
    </source>
</reference>
<gene>
    <name evidence="2" type="ORF">GCM10010251_36730</name>
</gene>
<reference evidence="2" key="2">
    <citation type="submission" date="2020-09" db="EMBL/GenBank/DDBJ databases">
        <authorList>
            <person name="Sun Q."/>
            <person name="Ohkuma M."/>
        </authorList>
    </citation>
    <scope>NUCLEOTIDE SEQUENCE</scope>
    <source>
        <strain evidence="2">JCM 4346</strain>
    </source>
</reference>
<keyword evidence="1" id="KW-0472">Membrane</keyword>
<keyword evidence="3" id="KW-1185">Reference proteome</keyword>
<feature type="transmembrane region" description="Helical" evidence="1">
    <location>
        <begin position="36"/>
        <end position="55"/>
    </location>
</feature>
<protein>
    <submittedName>
        <fullName evidence="2">Uncharacterized protein</fullName>
    </submittedName>
</protein>
<dbReference type="AlphaFoldDB" id="A0A918CBS4"/>
<evidence type="ECO:0000313" key="2">
    <source>
        <dbReference type="EMBL" id="GGR17240.1"/>
    </source>
</evidence>
<evidence type="ECO:0000256" key="1">
    <source>
        <dbReference type="SAM" id="Phobius"/>
    </source>
</evidence>
<accession>A0A918CBS4</accession>
<dbReference type="Proteomes" id="UP000658320">
    <property type="component" value="Unassembled WGS sequence"/>
</dbReference>
<keyword evidence="1" id="KW-1133">Transmembrane helix</keyword>
<proteinExistence type="predicted"/>
<evidence type="ECO:0000313" key="3">
    <source>
        <dbReference type="Proteomes" id="UP000658320"/>
    </source>
</evidence>
<name>A0A918CBS4_9ACTN</name>
<comment type="caution">
    <text evidence="2">The sequence shown here is derived from an EMBL/GenBank/DDBJ whole genome shotgun (WGS) entry which is preliminary data.</text>
</comment>
<keyword evidence="1" id="KW-0812">Transmembrane</keyword>
<sequence>MVRGTEWLPVARKRAALMSFSSGTNSPGLGIREMEVFVMAALLRFGLVGVFTALTDRRTQM</sequence>
<organism evidence="2 3">
    <name type="scientific">Streptomyces aurantiogriseus</name>
    <dbReference type="NCBI Taxonomy" id="66870"/>
    <lineage>
        <taxon>Bacteria</taxon>
        <taxon>Bacillati</taxon>
        <taxon>Actinomycetota</taxon>
        <taxon>Actinomycetes</taxon>
        <taxon>Kitasatosporales</taxon>
        <taxon>Streptomycetaceae</taxon>
        <taxon>Streptomyces</taxon>
    </lineage>
</organism>
<dbReference type="EMBL" id="BMSX01000007">
    <property type="protein sequence ID" value="GGR17240.1"/>
    <property type="molecule type" value="Genomic_DNA"/>
</dbReference>